<gene>
    <name evidence="1" type="ORF">MRB53_035980</name>
</gene>
<evidence type="ECO:0000313" key="2">
    <source>
        <dbReference type="Proteomes" id="UP001234297"/>
    </source>
</evidence>
<sequence length="585" mass="64583">MQERSIEEEMAAVTEPVSPSGQYFNSATLSVSVLAVLEIAIPIDDSPTITMLKDVFLPINPRFSSIMVKDEHGIRQWKRVEVKLEDHVNVPIFPEGLSKQAYDEYFKEYLSKIASEKLPQSRPLWDIHIIKYPTTSAAGALVIKLHHAMGDGFSLMGALFSCVRRADDPSLPLTFPSSQSKPQEQEGGVMGFLRNGTRLLSVMFNTTSDFTWSLLKGSLVEDDRSPVRSGTAGVEFLPITIATVAFSLDHIRHVKAKLRGTVNDVITGTVFYGVQLYLQNASQGAAKSSRVTALVLLNTRMINRYQSPEEMADPNSESPWGNQFGFLHVSVPHCSDTDNVNPLDFISTAKQVIQRKRNSLAVHLTGRLLETLRKLKGPETTAQYIHSTLKNTSMTISNLIGPIEQISIADHPVKSLYFMVVGVPQSLTITMVSYNGELKLALGTEKEYIRVLARSSDSLFLNLVDSQHPSPPSVVINLKTKGMELLRAPAHKRGEDAHARGEREHSYILHSHVVALDGEEDEVYVMGDHFLGSNVRSGSHFLANKIKKGAHCDASANNICSGISVNSGMRRASPMLQEALPERAR</sequence>
<dbReference type="Proteomes" id="UP001234297">
    <property type="component" value="Chromosome 12"/>
</dbReference>
<keyword evidence="2" id="KW-1185">Reference proteome</keyword>
<proteinExistence type="predicted"/>
<organism evidence="1 2">
    <name type="scientific">Persea americana</name>
    <name type="common">Avocado</name>
    <dbReference type="NCBI Taxonomy" id="3435"/>
    <lineage>
        <taxon>Eukaryota</taxon>
        <taxon>Viridiplantae</taxon>
        <taxon>Streptophyta</taxon>
        <taxon>Embryophyta</taxon>
        <taxon>Tracheophyta</taxon>
        <taxon>Spermatophyta</taxon>
        <taxon>Magnoliopsida</taxon>
        <taxon>Magnoliidae</taxon>
        <taxon>Laurales</taxon>
        <taxon>Lauraceae</taxon>
        <taxon>Persea</taxon>
    </lineage>
</organism>
<comment type="caution">
    <text evidence="1">The sequence shown here is derived from an EMBL/GenBank/DDBJ whole genome shotgun (WGS) entry which is preliminary data.</text>
</comment>
<dbReference type="EMBL" id="CM056820">
    <property type="protein sequence ID" value="KAJ8616608.1"/>
    <property type="molecule type" value="Genomic_DNA"/>
</dbReference>
<accession>A0ACC2K6E3</accession>
<evidence type="ECO:0000313" key="1">
    <source>
        <dbReference type="EMBL" id="KAJ8616608.1"/>
    </source>
</evidence>
<protein>
    <submittedName>
        <fullName evidence="1">Uncharacterized protein</fullName>
    </submittedName>
</protein>
<reference evidence="1 2" key="1">
    <citation type="journal article" date="2022" name="Hortic Res">
        <title>A haplotype resolved chromosomal level avocado genome allows analysis of novel avocado genes.</title>
        <authorList>
            <person name="Nath O."/>
            <person name="Fletcher S.J."/>
            <person name="Hayward A."/>
            <person name="Shaw L.M."/>
            <person name="Masouleh A.K."/>
            <person name="Furtado A."/>
            <person name="Henry R.J."/>
            <person name="Mitter N."/>
        </authorList>
    </citation>
    <scope>NUCLEOTIDE SEQUENCE [LARGE SCALE GENOMIC DNA]</scope>
    <source>
        <strain evidence="2">cv. Hass</strain>
    </source>
</reference>
<name>A0ACC2K6E3_PERAE</name>